<keyword evidence="1" id="KW-0645">Protease</keyword>
<dbReference type="PROSITE" id="PS51257">
    <property type="entry name" value="PROKAR_LIPOPROTEIN"/>
    <property type="match status" value="1"/>
</dbReference>
<sequence length="259" mass="26997">MFRRAAVLAVGCGAWLSGCGTSLEQEHEEIVSNLVEAGFPRGDIRVEGEGVSVGGDARVSLEASREMLQSGGDGEEQYRTTNIVSTSLVRKICVNPTSTFNSYSGLSQGLDLALQNYNALGLCFTMVRGTTTGCDATIVMTTAAGTGYNSGFPSGGKPYGTITIGTGWNTAPLDTVEHIVTHELGHALGMRHSDYYSQVISCGTGGNEGTAGVGAILIPGTPATSYVNGSIFNACLPPNPTGEFTSTDITALRFLYRCG</sequence>
<proteinExistence type="predicted"/>
<dbReference type="GO" id="GO:0006508">
    <property type="term" value="P:proteolysis"/>
    <property type="evidence" value="ECO:0007669"/>
    <property type="project" value="UniProtKB-KW"/>
</dbReference>
<reference evidence="2" key="1">
    <citation type="submission" date="2018-09" db="EMBL/GenBank/DDBJ databases">
        <authorList>
            <person name="Livingstone P.G."/>
            <person name="Whitworth D.E."/>
        </authorList>
    </citation>
    <scope>NUCLEOTIDE SEQUENCE [LARGE SCALE GENOMIC DNA]</scope>
    <source>
        <strain evidence="2">AB047A</strain>
    </source>
</reference>
<dbReference type="RefSeq" id="WP_121769780.1">
    <property type="nucleotide sequence ID" value="NZ_RAWM01000025.1"/>
</dbReference>
<comment type="caution">
    <text evidence="1">The sequence shown here is derived from an EMBL/GenBank/DDBJ whole genome shotgun (WGS) entry which is preliminary data.</text>
</comment>
<accession>A0A3A8QNB9</accession>
<organism evidence="1 2">
    <name type="scientific">Corallococcus interemptor</name>
    <dbReference type="NCBI Taxonomy" id="2316720"/>
    <lineage>
        <taxon>Bacteria</taxon>
        <taxon>Pseudomonadati</taxon>
        <taxon>Myxococcota</taxon>
        <taxon>Myxococcia</taxon>
        <taxon>Myxococcales</taxon>
        <taxon>Cystobacterineae</taxon>
        <taxon>Myxococcaceae</taxon>
        <taxon>Corallococcus</taxon>
    </lineage>
</organism>
<dbReference type="OrthoDB" id="259096at2"/>
<dbReference type="EMBL" id="RAWM01000025">
    <property type="protein sequence ID" value="RKH70289.1"/>
    <property type="molecule type" value="Genomic_DNA"/>
</dbReference>
<dbReference type="InterPro" id="IPR024653">
    <property type="entry name" value="Peptidase_M10/M27/M57"/>
</dbReference>
<keyword evidence="1" id="KW-0378">Hydrolase</keyword>
<dbReference type="AlphaFoldDB" id="A0A3A8QNB9"/>
<protein>
    <submittedName>
        <fullName evidence="1">Protease</fullName>
    </submittedName>
</protein>
<name>A0A3A8QNB9_9BACT</name>
<gene>
    <name evidence="1" type="ORF">D7X96_12285</name>
</gene>
<dbReference type="SUPFAM" id="SSF55486">
    <property type="entry name" value="Metalloproteases ('zincins'), catalytic domain"/>
    <property type="match status" value="1"/>
</dbReference>
<dbReference type="GO" id="GO:0008237">
    <property type="term" value="F:metallopeptidase activity"/>
    <property type="evidence" value="ECO:0007669"/>
    <property type="project" value="InterPro"/>
</dbReference>
<evidence type="ECO:0000313" key="2">
    <source>
        <dbReference type="Proteomes" id="UP000282656"/>
    </source>
</evidence>
<keyword evidence="2" id="KW-1185">Reference proteome</keyword>
<dbReference type="Gene3D" id="3.40.390.10">
    <property type="entry name" value="Collagenase (Catalytic Domain)"/>
    <property type="match status" value="1"/>
</dbReference>
<evidence type="ECO:0000313" key="1">
    <source>
        <dbReference type="EMBL" id="RKH70289.1"/>
    </source>
</evidence>
<dbReference type="Proteomes" id="UP000282656">
    <property type="component" value="Unassembled WGS sequence"/>
</dbReference>
<dbReference type="InterPro" id="IPR024079">
    <property type="entry name" value="MetalloPept_cat_dom_sf"/>
</dbReference>
<dbReference type="Pfam" id="PF12388">
    <property type="entry name" value="Peptidase_M57"/>
    <property type="match status" value="1"/>
</dbReference>